<accession>A0ABR8GQJ4</accession>
<gene>
    <name evidence="1" type="ORF">H6G81_13380</name>
</gene>
<comment type="caution">
    <text evidence="1">The sequence shown here is derived from an EMBL/GenBank/DDBJ whole genome shotgun (WGS) entry which is preliminary data.</text>
</comment>
<dbReference type="RefSeq" id="WP_029632692.1">
    <property type="nucleotide sequence ID" value="NZ_JACJTA010000024.1"/>
</dbReference>
<reference evidence="1 2" key="1">
    <citation type="journal article" date="2020" name="ISME J.">
        <title>Comparative genomics reveals insights into cyanobacterial evolution and habitat adaptation.</title>
        <authorList>
            <person name="Chen M.Y."/>
            <person name="Teng W.K."/>
            <person name="Zhao L."/>
            <person name="Hu C.X."/>
            <person name="Zhou Y.K."/>
            <person name="Han B.P."/>
            <person name="Song L.R."/>
            <person name="Shu W.S."/>
        </authorList>
    </citation>
    <scope>NUCLEOTIDE SEQUENCE [LARGE SCALE GENOMIC DNA]</scope>
    <source>
        <strain evidence="1 2">FACHB-248</strain>
    </source>
</reference>
<sequence>MSWWKSSSQTWEKISDKLDLQNNGRQSERLKLRVDRSTSFSFSTVDGYNYFHDNTPTNPEAEISLLGDGLKFDMGDRRTTGWNMGKIYPTTNLSWNNGVVSSGGNGIRISETIGADDVSDYAKFQLTKDATITLTTKDAIAQIINSKAIVVADSHDSYNSTITVTLKQGIYSLGYSTESSTESIFTSELSLE</sequence>
<dbReference type="Proteomes" id="UP000660380">
    <property type="component" value="Unassembled WGS sequence"/>
</dbReference>
<organism evidence="1 2">
    <name type="scientific">Scytonema hofmannii FACHB-248</name>
    <dbReference type="NCBI Taxonomy" id="1842502"/>
    <lineage>
        <taxon>Bacteria</taxon>
        <taxon>Bacillati</taxon>
        <taxon>Cyanobacteriota</taxon>
        <taxon>Cyanophyceae</taxon>
        <taxon>Nostocales</taxon>
        <taxon>Scytonemataceae</taxon>
        <taxon>Scytonema</taxon>
    </lineage>
</organism>
<protein>
    <submittedName>
        <fullName evidence="1">Uncharacterized protein</fullName>
    </submittedName>
</protein>
<evidence type="ECO:0000313" key="2">
    <source>
        <dbReference type="Proteomes" id="UP000660380"/>
    </source>
</evidence>
<name>A0ABR8GQJ4_9CYAN</name>
<dbReference type="EMBL" id="JACJTA010000024">
    <property type="protein sequence ID" value="MBD2605497.1"/>
    <property type="molecule type" value="Genomic_DNA"/>
</dbReference>
<proteinExistence type="predicted"/>
<keyword evidence="2" id="KW-1185">Reference proteome</keyword>
<evidence type="ECO:0000313" key="1">
    <source>
        <dbReference type="EMBL" id="MBD2605497.1"/>
    </source>
</evidence>